<keyword evidence="2" id="KW-0813">Transport</keyword>
<gene>
    <name evidence="2" type="ORF">QFZ36_002713</name>
</gene>
<evidence type="ECO:0000313" key="2">
    <source>
        <dbReference type="EMBL" id="MDQ0675152.1"/>
    </source>
</evidence>
<dbReference type="InterPro" id="IPR050490">
    <property type="entry name" value="Bact_solute-bd_prot1"/>
</dbReference>
<keyword evidence="3" id="KW-1185">Reference proteome</keyword>
<sequence length="437" mass="46214">MNASTGSGSAVSRRGFLGFAAAAASLPLLAACGGSGGSASGAGGTTLKVWDMPWGPPEYTKAAQTLVDGYSGPDGTKATYQSTQWANYYQTFASAVASKTGPAVSSGGGFQAFQFADQGAIAYADDLVGSLKKSGAYDDFLPGTFDSLKTDKGYVAVPWQLDMRVLSYRKSLLEKAGVEAPTDWDSFITAGKALKKIGVIGYGTATGAGALLGEQSILAMMINNGGGLFAEDGKPDCVTDRNIETLQFYQQLSREGIIDPAAVSYTSANLNSDWKAKKVGMGFSVPSLRASLDETDDDIQVASPLTGPHGDKGTLYYVNNLMMYSNTPSQQASEAFMTWYLDQMKSYWQKGLLQALPVRKSIVDLPEFQKDANMVKAVKEWQPVAKTFAAKSTKIVSSLNAVDGGQAFTAFAQQVVQGETDPKTALATLQKGIESVM</sequence>
<dbReference type="RefSeq" id="WP_306637261.1">
    <property type="nucleotide sequence ID" value="NZ_JAUSXB010000001.1"/>
</dbReference>
<dbReference type="Proteomes" id="UP001236806">
    <property type="component" value="Unassembled WGS sequence"/>
</dbReference>
<keyword evidence="1" id="KW-0732">Signal</keyword>
<dbReference type="PROSITE" id="PS51318">
    <property type="entry name" value="TAT"/>
    <property type="match status" value="1"/>
</dbReference>
<comment type="caution">
    <text evidence="2">The sequence shown here is derived from an EMBL/GenBank/DDBJ whole genome shotgun (WGS) entry which is preliminary data.</text>
</comment>
<dbReference type="Gene3D" id="3.40.190.10">
    <property type="entry name" value="Periplasmic binding protein-like II"/>
    <property type="match status" value="2"/>
</dbReference>
<accession>A0ABU0PNP7</accession>
<dbReference type="PANTHER" id="PTHR43649:SF30">
    <property type="entry name" value="ABC TRANSPORTER SUBSTRATE-BINDING PROTEIN"/>
    <property type="match status" value="1"/>
</dbReference>
<dbReference type="Pfam" id="PF01547">
    <property type="entry name" value="SBP_bac_1"/>
    <property type="match status" value="1"/>
</dbReference>
<name>A0ABU0PNP7_9MICC</name>
<protein>
    <submittedName>
        <fullName evidence="2">Multiple sugar transport system substrate-binding protein</fullName>
    </submittedName>
</protein>
<dbReference type="SUPFAM" id="SSF53850">
    <property type="entry name" value="Periplasmic binding protein-like II"/>
    <property type="match status" value="1"/>
</dbReference>
<evidence type="ECO:0000313" key="3">
    <source>
        <dbReference type="Proteomes" id="UP001236806"/>
    </source>
</evidence>
<proteinExistence type="predicted"/>
<dbReference type="InterPro" id="IPR006059">
    <property type="entry name" value="SBP"/>
</dbReference>
<reference evidence="2 3" key="1">
    <citation type="submission" date="2023-07" db="EMBL/GenBank/DDBJ databases">
        <title>Comparative genomics of wheat-associated soil bacteria to identify genetic determinants of phenazine resistance.</title>
        <authorList>
            <person name="Mouncey N."/>
        </authorList>
    </citation>
    <scope>NUCLEOTIDE SEQUENCE [LARGE SCALE GENOMIC DNA]</scope>
    <source>
        <strain evidence="2 3">W1I3</strain>
    </source>
</reference>
<evidence type="ECO:0000256" key="1">
    <source>
        <dbReference type="SAM" id="SignalP"/>
    </source>
</evidence>
<dbReference type="PANTHER" id="PTHR43649">
    <property type="entry name" value="ARABINOSE-BINDING PROTEIN-RELATED"/>
    <property type="match status" value="1"/>
</dbReference>
<dbReference type="EMBL" id="JAUSXB010000001">
    <property type="protein sequence ID" value="MDQ0675152.1"/>
    <property type="molecule type" value="Genomic_DNA"/>
</dbReference>
<feature type="chain" id="PRO_5046903703" evidence="1">
    <location>
        <begin position="31"/>
        <end position="437"/>
    </location>
</feature>
<organism evidence="2 3">
    <name type="scientific">Pseudarthrobacter siccitolerans</name>
    <dbReference type="NCBI Taxonomy" id="861266"/>
    <lineage>
        <taxon>Bacteria</taxon>
        <taxon>Bacillati</taxon>
        <taxon>Actinomycetota</taxon>
        <taxon>Actinomycetes</taxon>
        <taxon>Micrococcales</taxon>
        <taxon>Micrococcaceae</taxon>
        <taxon>Pseudarthrobacter</taxon>
    </lineage>
</organism>
<feature type="signal peptide" evidence="1">
    <location>
        <begin position="1"/>
        <end position="30"/>
    </location>
</feature>
<keyword evidence="2" id="KW-0762">Sugar transport</keyword>
<dbReference type="InterPro" id="IPR006311">
    <property type="entry name" value="TAT_signal"/>
</dbReference>